<keyword evidence="2" id="KW-1185">Reference proteome</keyword>
<name>A0ACC0UFM0_9AGAM</name>
<sequence length="299" mass="33454">MPATGREVFSGVNLNGALALGLELENLPQCVRYWQLTIYIAVAGAMLIFYDWFLTSADEVDFLWRGDKRPYVRIPFFLARYPALASAIVELLPVRAVPHQPDVTRTNVMMFLRVVSIMASEVILLMRTWAIWGRSRPMFIFLAIFSTACMITAVAIAGRDVATTRTAVIIPIATDNVSEQCHLLTSAVGHLWVVPYLFLIVLEALVLSLTLYKVLQLHKGTQMRPKSKLLDALWIDGVMYFVFMLTLSTLNVALVLQVSDPQLRRGGTQMQTVFHSMLSTRIVLHIAATVKQSQGLIVS</sequence>
<evidence type="ECO:0000313" key="1">
    <source>
        <dbReference type="EMBL" id="KAI9509892.1"/>
    </source>
</evidence>
<comment type="caution">
    <text evidence="1">The sequence shown here is derived from an EMBL/GenBank/DDBJ whole genome shotgun (WGS) entry which is preliminary data.</text>
</comment>
<organism evidence="1 2">
    <name type="scientific">Russula earlei</name>
    <dbReference type="NCBI Taxonomy" id="71964"/>
    <lineage>
        <taxon>Eukaryota</taxon>
        <taxon>Fungi</taxon>
        <taxon>Dikarya</taxon>
        <taxon>Basidiomycota</taxon>
        <taxon>Agaricomycotina</taxon>
        <taxon>Agaricomycetes</taxon>
        <taxon>Russulales</taxon>
        <taxon>Russulaceae</taxon>
        <taxon>Russula</taxon>
    </lineage>
</organism>
<gene>
    <name evidence="1" type="ORF">F5148DRAFT_676866</name>
</gene>
<reference evidence="1" key="1">
    <citation type="submission" date="2021-03" db="EMBL/GenBank/DDBJ databases">
        <title>Evolutionary priming and transition to the ectomycorrhizal habit in an iconic lineage of mushroom-forming fungi: is preadaptation a requirement?</title>
        <authorList>
            <consortium name="DOE Joint Genome Institute"/>
            <person name="Looney B.P."/>
            <person name="Miyauchi S."/>
            <person name="Morin E."/>
            <person name="Drula E."/>
            <person name="Courty P.E."/>
            <person name="Chicoki N."/>
            <person name="Fauchery L."/>
            <person name="Kohler A."/>
            <person name="Kuo A."/>
            <person name="LaButti K."/>
            <person name="Pangilinan J."/>
            <person name="Lipzen A."/>
            <person name="Riley R."/>
            <person name="Andreopoulos W."/>
            <person name="He G."/>
            <person name="Johnson J."/>
            <person name="Barry K.W."/>
            <person name="Grigoriev I.V."/>
            <person name="Nagy L."/>
            <person name="Hibbett D."/>
            <person name="Henrissat B."/>
            <person name="Matheny P.B."/>
            <person name="Labbe J."/>
            <person name="Martin A.F."/>
        </authorList>
    </citation>
    <scope>NUCLEOTIDE SEQUENCE</scope>
    <source>
        <strain evidence="1">BPL698</strain>
    </source>
</reference>
<accession>A0ACC0UFM0</accession>
<protein>
    <submittedName>
        <fullName evidence="1">Uncharacterized protein</fullName>
    </submittedName>
</protein>
<dbReference type="Proteomes" id="UP001207468">
    <property type="component" value="Unassembled WGS sequence"/>
</dbReference>
<proteinExistence type="predicted"/>
<evidence type="ECO:0000313" key="2">
    <source>
        <dbReference type="Proteomes" id="UP001207468"/>
    </source>
</evidence>
<dbReference type="EMBL" id="JAGFNK010000053">
    <property type="protein sequence ID" value="KAI9509892.1"/>
    <property type="molecule type" value="Genomic_DNA"/>
</dbReference>